<dbReference type="eggNOG" id="COG1807">
    <property type="taxonomic scope" value="Bacteria"/>
</dbReference>
<dbReference type="Proteomes" id="UP000019225">
    <property type="component" value="Chromosome"/>
</dbReference>
<evidence type="ECO:0000313" key="11">
    <source>
        <dbReference type="EMBL" id="AHH99659.1"/>
    </source>
</evidence>
<name>W5WND3_9PSEU</name>
<feature type="transmembrane region" description="Helical" evidence="8">
    <location>
        <begin position="313"/>
        <end position="330"/>
    </location>
</feature>
<feature type="transmembrane region" description="Helical" evidence="8">
    <location>
        <begin position="80"/>
        <end position="101"/>
    </location>
</feature>
<evidence type="ECO:0000313" key="12">
    <source>
        <dbReference type="Proteomes" id="UP000019225"/>
    </source>
</evidence>
<dbReference type="KEGG" id="kal:KALB_6299"/>
<keyword evidence="4" id="KW-0808">Transferase</keyword>
<feature type="transmembrane region" description="Helical" evidence="8">
    <location>
        <begin position="113"/>
        <end position="132"/>
    </location>
</feature>
<dbReference type="PATRIC" id="fig|1449976.3.peg.6321"/>
<feature type="transmembrane region" description="Helical" evidence="8">
    <location>
        <begin position="7"/>
        <end position="25"/>
    </location>
</feature>
<feature type="transmembrane region" description="Helical" evidence="8">
    <location>
        <begin position="211"/>
        <end position="231"/>
    </location>
</feature>
<dbReference type="Pfam" id="PF13231">
    <property type="entry name" value="PMT_2"/>
    <property type="match status" value="1"/>
</dbReference>
<dbReference type="STRING" id="1449976.KALB_6299"/>
<feature type="domain" description="Putative mannosyltransferase YkcA/B-like C-terminal" evidence="10">
    <location>
        <begin position="434"/>
        <end position="521"/>
    </location>
</feature>
<dbReference type="InterPro" id="IPR050297">
    <property type="entry name" value="LipidA_mod_glycosyltrf_83"/>
</dbReference>
<dbReference type="InterPro" id="IPR038731">
    <property type="entry name" value="RgtA/B/C-like"/>
</dbReference>
<protein>
    <submittedName>
        <fullName evidence="11">Uncharacterized protein</fullName>
    </submittedName>
</protein>
<accession>W5WND3</accession>
<dbReference type="GO" id="GO:0010041">
    <property type="term" value="P:response to iron(III) ion"/>
    <property type="evidence" value="ECO:0007669"/>
    <property type="project" value="TreeGrafter"/>
</dbReference>
<dbReference type="OrthoDB" id="5241882at2"/>
<dbReference type="EMBL" id="CP007155">
    <property type="protein sequence ID" value="AHH99659.1"/>
    <property type="molecule type" value="Genomic_DNA"/>
</dbReference>
<dbReference type="Pfam" id="PF24878">
    <property type="entry name" value="YkcB_C"/>
    <property type="match status" value="1"/>
</dbReference>
<dbReference type="GO" id="GO:0009103">
    <property type="term" value="P:lipopolysaccharide biosynthetic process"/>
    <property type="evidence" value="ECO:0007669"/>
    <property type="project" value="UniProtKB-ARBA"/>
</dbReference>
<keyword evidence="5 8" id="KW-0812">Transmembrane</keyword>
<feature type="transmembrane region" description="Helical" evidence="8">
    <location>
        <begin position="336"/>
        <end position="354"/>
    </location>
</feature>
<evidence type="ECO:0000256" key="4">
    <source>
        <dbReference type="ARBA" id="ARBA00022679"/>
    </source>
</evidence>
<feature type="transmembrane region" description="Helical" evidence="8">
    <location>
        <begin position="361"/>
        <end position="382"/>
    </location>
</feature>
<feature type="transmembrane region" description="Helical" evidence="8">
    <location>
        <begin position="187"/>
        <end position="204"/>
    </location>
</feature>
<evidence type="ECO:0000256" key="8">
    <source>
        <dbReference type="SAM" id="Phobius"/>
    </source>
</evidence>
<evidence type="ECO:0000256" key="6">
    <source>
        <dbReference type="ARBA" id="ARBA00022989"/>
    </source>
</evidence>
<reference evidence="11 12" key="1">
    <citation type="journal article" date="2014" name="BMC Genomics">
        <title>Complete genome sequence of producer of the glycopeptide antibiotic Aculeximycin Kutzneria albida DSM 43870T, a representative of minor genus of Pseudonocardiaceae.</title>
        <authorList>
            <person name="Rebets Y."/>
            <person name="Tokovenko B."/>
            <person name="Lushchyk I."/>
            <person name="Ruckert C."/>
            <person name="Zaburannyi N."/>
            <person name="Bechthold A."/>
            <person name="Kalinowski J."/>
            <person name="Luzhetskyy A."/>
        </authorList>
    </citation>
    <scope>NUCLEOTIDE SEQUENCE [LARGE SCALE GENOMIC DNA]</scope>
    <source>
        <strain evidence="11">DSM 43870</strain>
    </source>
</reference>
<feature type="transmembrane region" description="Helical" evidence="8">
    <location>
        <begin position="287"/>
        <end position="306"/>
    </location>
</feature>
<evidence type="ECO:0000256" key="3">
    <source>
        <dbReference type="ARBA" id="ARBA00022676"/>
    </source>
</evidence>
<dbReference type="PANTHER" id="PTHR33908">
    <property type="entry name" value="MANNOSYLTRANSFERASE YKCB-RELATED"/>
    <property type="match status" value="1"/>
</dbReference>
<evidence type="ECO:0000259" key="9">
    <source>
        <dbReference type="Pfam" id="PF13231"/>
    </source>
</evidence>
<keyword evidence="3" id="KW-0328">Glycosyltransferase</keyword>
<dbReference type="PANTHER" id="PTHR33908:SF3">
    <property type="entry name" value="UNDECAPRENYL PHOSPHATE-ALPHA-4-AMINO-4-DEOXY-L-ARABINOSE ARABINOSYL TRANSFERASE"/>
    <property type="match status" value="1"/>
</dbReference>
<feature type="domain" description="Glycosyltransferase RgtA/B/C/D-like" evidence="9">
    <location>
        <begin position="63"/>
        <end position="217"/>
    </location>
</feature>
<gene>
    <name evidence="11" type="ORF">KALB_6299</name>
</gene>
<evidence type="ECO:0000256" key="1">
    <source>
        <dbReference type="ARBA" id="ARBA00004651"/>
    </source>
</evidence>
<sequence>MTGRSRAWFVAGLAAVAFALAFWAVGEVDPHYYYTVAVRSMSTSWHDFLYGAYDPAGSITVDKIPGALWVQALFVRVLGFHPWVVLLPQALALAGTVPVLYDAVRRWAGTRAGLIAAVAFTLTPISVVLARVNIPDTVLVLLLVCAANAATRAVTDGRWRPLLLAGVWVGLAFQVKMAQAFLVLPGLFGAFLLSGHGTLLARLGRTAVSTVVTLAVSGTWVLLVALTPASARPYVDGSTHNSVWEMVFVYNGFGRLLHGDAPSGQLASMLMDFDGPPGLGRVFGPEVGWLLPVALIALAYGLVRGGRAERPGWVLWGSWLVLHAAAFCLASGIHPYYTAALAPAVAALAGAGLSRLPSPRWAVVATVVVLAIPGGLAVTASAKPITGLDGINPVVGQTVALPAAGMATMHGLPADAKMPPGLGDMHMLTPNQPLLDYVRSHHGSEQYLLAVPTANTASPYLAVGESVLPMGGFTGAAPFPSTAELASLVDTGRLRYVMVGGFHGMMGGPVAQEREQWVTAHCKPVDYPAPPGPPERLYDCG</sequence>
<dbReference type="GO" id="GO:0005886">
    <property type="term" value="C:plasma membrane"/>
    <property type="evidence" value="ECO:0007669"/>
    <property type="project" value="UniProtKB-SubCell"/>
</dbReference>
<evidence type="ECO:0000256" key="2">
    <source>
        <dbReference type="ARBA" id="ARBA00022475"/>
    </source>
</evidence>
<dbReference type="AlphaFoldDB" id="W5WND3"/>
<dbReference type="InterPro" id="IPR056785">
    <property type="entry name" value="YkcA/B-like_C"/>
</dbReference>
<evidence type="ECO:0000259" key="10">
    <source>
        <dbReference type="Pfam" id="PF24878"/>
    </source>
</evidence>
<organism evidence="11 12">
    <name type="scientific">Kutzneria albida DSM 43870</name>
    <dbReference type="NCBI Taxonomy" id="1449976"/>
    <lineage>
        <taxon>Bacteria</taxon>
        <taxon>Bacillati</taxon>
        <taxon>Actinomycetota</taxon>
        <taxon>Actinomycetes</taxon>
        <taxon>Pseudonocardiales</taxon>
        <taxon>Pseudonocardiaceae</taxon>
        <taxon>Kutzneria</taxon>
    </lineage>
</organism>
<keyword evidence="12" id="KW-1185">Reference proteome</keyword>
<keyword evidence="6 8" id="KW-1133">Transmembrane helix</keyword>
<keyword evidence="2" id="KW-1003">Cell membrane</keyword>
<evidence type="ECO:0000256" key="5">
    <source>
        <dbReference type="ARBA" id="ARBA00022692"/>
    </source>
</evidence>
<dbReference type="GO" id="GO:0016763">
    <property type="term" value="F:pentosyltransferase activity"/>
    <property type="evidence" value="ECO:0007669"/>
    <property type="project" value="TreeGrafter"/>
</dbReference>
<dbReference type="HOGENOM" id="CLU_007261_1_0_11"/>
<evidence type="ECO:0000256" key="7">
    <source>
        <dbReference type="ARBA" id="ARBA00023136"/>
    </source>
</evidence>
<dbReference type="RefSeq" id="WP_025359558.1">
    <property type="nucleotide sequence ID" value="NZ_CP007155.1"/>
</dbReference>
<keyword evidence="7 8" id="KW-0472">Membrane</keyword>
<comment type="subcellular location">
    <subcellularLocation>
        <location evidence="1">Cell membrane</location>
        <topology evidence="1">Multi-pass membrane protein</topology>
    </subcellularLocation>
</comment>
<proteinExistence type="predicted"/>